<accession>A0ACC0BCS8</accession>
<reference evidence="2" key="1">
    <citation type="journal article" date="2023" name="Nat. Plants">
        <title>Single-cell RNA sequencing provides a high-resolution roadmap for understanding the multicellular compartmentation of specialized metabolism.</title>
        <authorList>
            <person name="Sun S."/>
            <person name="Shen X."/>
            <person name="Li Y."/>
            <person name="Li Y."/>
            <person name="Wang S."/>
            <person name="Li R."/>
            <person name="Zhang H."/>
            <person name="Shen G."/>
            <person name="Guo B."/>
            <person name="Wei J."/>
            <person name="Xu J."/>
            <person name="St-Pierre B."/>
            <person name="Chen S."/>
            <person name="Sun C."/>
        </authorList>
    </citation>
    <scope>NUCLEOTIDE SEQUENCE [LARGE SCALE GENOMIC DNA]</scope>
</reference>
<evidence type="ECO:0000313" key="1">
    <source>
        <dbReference type="EMBL" id="KAI5670474.1"/>
    </source>
</evidence>
<organism evidence="1 2">
    <name type="scientific">Catharanthus roseus</name>
    <name type="common">Madagascar periwinkle</name>
    <name type="synonym">Vinca rosea</name>
    <dbReference type="NCBI Taxonomy" id="4058"/>
    <lineage>
        <taxon>Eukaryota</taxon>
        <taxon>Viridiplantae</taxon>
        <taxon>Streptophyta</taxon>
        <taxon>Embryophyta</taxon>
        <taxon>Tracheophyta</taxon>
        <taxon>Spermatophyta</taxon>
        <taxon>Magnoliopsida</taxon>
        <taxon>eudicotyledons</taxon>
        <taxon>Gunneridae</taxon>
        <taxon>Pentapetalae</taxon>
        <taxon>asterids</taxon>
        <taxon>lamiids</taxon>
        <taxon>Gentianales</taxon>
        <taxon>Apocynaceae</taxon>
        <taxon>Rauvolfioideae</taxon>
        <taxon>Vinceae</taxon>
        <taxon>Catharanthinae</taxon>
        <taxon>Catharanthus</taxon>
    </lineage>
</organism>
<evidence type="ECO:0000313" key="2">
    <source>
        <dbReference type="Proteomes" id="UP001060085"/>
    </source>
</evidence>
<comment type="caution">
    <text evidence="1">The sequence shown here is derived from an EMBL/GenBank/DDBJ whole genome shotgun (WGS) entry which is preliminary data.</text>
</comment>
<keyword evidence="2" id="KW-1185">Reference proteome</keyword>
<protein>
    <submittedName>
        <fullName evidence="1">Uncharacterized protein</fullName>
    </submittedName>
</protein>
<name>A0ACC0BCS8_CATRO</name>
<sequence>MGVGGITDGLTNEQYEKLMFLLNNTQLQGNIASTGGSGTRAGGGVVQPVVNQTMAFQATSNDALGKSSHPFSPLWVLDSGATNHIVCHPSYFDSCLPVVNVFVQLPNQLVVPATHKGTLQLSPHLILKDVLCVPSFKFNLVSKGKLNLHITLV</sequence>
<dbReference type="EMBL" id="CM044703">
    <property type="protein sequence ID" value="KAI5670474.1"/>
    <property type="molecule type" value="Genomic_DNA"/>
</dbReference>
<gene>
    <name evidence="1" type="ORF">M9H77_10838</name>
</gene>
<proteinExistence type="predicted"/>
<dbReference type="Proteomes" id="UP001060085">
    <property type="component" value="Linkage Group LG03"/>
</dbReference>